<accession>A0A6S7GJD7</accession>
<organism evidence="2 3">
    <name type="scientific">Paramuricea clavata</name>
    <name type="common">Red gorgonian</name>
    <name type="synonym">Violescent sea-whip</name>
    <dbReference type="NCBI Taxonomy" id="317549"/>
    <lineage>
        <taxon>Eukaryota</taxon>
        <taxon>Metazoa</taxon>
        <taxon>Cnidaria</taxon>
        <taxon>Anthozoa</taxon>
        <taxon>Octocorallia</taxon>
        <taxon>Malacalcyonacea</taxon>
        <taxon>Plexauridae</taxon>
        <taxon>Paramuricea</taxon>
    </lineage>
</organism>
<feature type="compositionally biased region" description="Basic and acidic residues" evidence="1">
    <location>
        <begin position="17"/>
        <end position="26"/>
    </location>
</feature>
<dbReference type="Gene3D" id="2.30.29.30">
    <property type="entry name" value="Pleckstrin-homology domain (PH domain)/Phosphotyrosine-binding domain (PTB)"/>
    <property type="match status" value="1"/>
</dbReference>
<feature type="compositionally biased region" description="Basic and acidic residues" evidence="1">
    <location>
        <begin position="803"/>
        <end position="819"/>
    </location>
</feature>
<feature type="region of interest" description="Disordered" evidence="1">
    <location>
        <begin position="1"/>
        <end position="33"/>
    </location>
</feature>
<evidence type="ECO:0000313" key="2">
    <source>
        <dbReference type="EMBL" id="CAB3985160.1"/>
    </source>
</evidence>
<gene>
    <name evidence="2" type="ORF">PACLA_8A006833</name>
</gene>
<name>A0A6S7GJD7_PARCT</name>
<feature type="compositionally biased region" description="Polar residues" evidence="1">
    <location>
        <begin position="687"/>
        <end position="698"/>
    </location>
</feature>
<dbReference type="PANTHER" id="PTHR47695">
    <property type="entry name" value="PID DOMAIN-CONTAINING PROTEIN"/>
    <property type="match status" value="1"/>
</dbReference>
<proteinExistence type="predicted"/>
<feature type="region of interest" description="Disordered" evidence="1">
    <location>
        <begin position="399"/>
        <end position="496"/>
    </location>
</feature>
<feature type="region of interest" description="Disordered" evidence="1">
    <location>
        <begin position="753"/>
        <end position="819"/>
    </location>
</feature>
<dbReference type="OrthoDB" id="5988998at2759"/>
<feature type="region of interest" description="Disordered" evidence="1">
    <location>
        <begin position="536"/>
        <end position="738"/>
    </location>
</feature>
<feature type="region of interest" description="Disordered" evidence="1">
    <location>
        <begin position="238"/>
        <end position="278"/>
    </location>
</feature>
<feature type="compositionally biased region" description="Pro residues" evidence="1">
    <location>
        <begin position="788"/>
        <end position="797"/>
    </location>
</feature>
<protein>
    <submittedName>
        <fullName evidence="2">Disabled homolog 2 isoform X4</fullName>
    </submittedName>
</protein>
<keyword evidence="3" id="KW-1185">Reference proteome</keyword>
<feature type="compositionally biased region" description="Basic and acidic residues" evidence="1">
    <location>
        <begin position="625"/>
        <end position="648"/>
    </location>
</feature>
<reference evidence="2" key="1">
    <citation type="submission" date="2020-04" db="EMBL/GenBank/DDBJ databases">
        <authorList>
            <person name="Alioto T."/>
            <person name="Alioto T."/>
            <person name="Gomez Garrido J."/>
        </authorList>
    </citation>
    <scope>NUCLEOTIDE SEQUENCE</scope>
    <source>
        <strain evidence="2">A484AB</strain>
    </source>
</reference>
<feature type="compositionally biased region" description="Polar residues" evidence="1">
    <location>
        <begin position="536"/>
        <end position="546"/>
    </location>
</feature>
<feature type="compositionally biased region" description="Polar residues" evidence="1">
    <location>
        <begin position="255"/>
        <end position="268"/>
    </location>
</feature>
<dbReference type="PROSITE" id="PS01179">
    <property type="entry name" value="PID"/>
    <property type="match status" value="1"/>
</dbReference>
<feature type="compositionally biased region" description="Polar residues" evidence="1">
    <location>
        <begin position="940"/>
        <end position="954"/>
    </location>
</feature>
<feature type="compositionally biased region" description="Polar residues" evidence="1">
    <location>
        <begin position="460"/>
        <end position="472"/>
    </location>
</feature>
<dbReference type="GO" id="GO:0005737">
    <property type="term" value="C:cytoplasm"/>
    <property type="evidence" value="ECO:0007669"/>
    <property type="project" value="TreeGrafter"/>
</dbReference>
<dbReference type="EMBL" id="CACRXK020000835">
    <property type="protein sequence ID" value="CAB3985160.1"/>
    <property type="molecule type" value="Genomic_DNA"/>
</dbReference>
<feature type="compositionally biased region" description="Polar residues" evidence="1">
    <location>
        <begin position="705"/>
        <end position="715"/>
    </location>
</feature>
<dbReference type="Pfam" id="PF00640">
    <property type="entry name" value="PID"/>
    <property type="match status" value="1"/>
</dbReference>
<feature type="compositionally biased region" description="Polar residues" evidence="1">
    <location>
        <begin position="327"/>
        <end position="338"/>
    </location>
</feature>
<dbReference type="PANTHER" id="PTHR47695:SF3">
    <property type="entry name" value="PID DOMAIN-CONTAINING PROTEIN"/>
    <property type="match status" value="1"/>
</dbReference>
<dbReference type="SMART" id="SM00462">
    <property type="entry name" value="PTB"/>
    <property type="match status" value="1"/>
</dbReference>
<sequence>MEGSTAAAKPKAKLKGNKKEEKDKNPKGKVGKGKGVVLNYAKFEGQGLSYKAKLFGFVEVPGPRGDQSSVQAIQKLKQQAKQLKKGANEHKLKITFNITLQGVRLFNEKTQTIEHEHPIQKISFISHDPEDRHVFGYIYSPPRSAANEARKYYLFAIKSDKSADVITVQLYELFQVVYKMQENKKIQGKDNKHRQHEKSSQPLEPLQDKMLLEMSNKIGGDQQQYPADEHLYAEPTFVKRTPSEPPSDYAIPTDQPFQSPSVSESNEYQVPRQENEISERERADIATAIALSLSMQENSQPFSDSVSTPATNDDPGFEAISDSTVSFPTEETSKQSTFHAEFPPFENGFTSPEDLKFTDFSESSNDSERFNIPGADEIQTVPSKQISFNAFDDLSSTTDVKTNFETSQNENENANIDNEVISSSEPSGEATSNSKETEDINYNSTKIEFEPVEGVVKELPSTNPTIENFSSFESEKQNDNDANDVETETSTTTGTSTFVTQTSFEVNFETENEDENSSKQTQQDIFPFDASLDAFSSQDPFASTGPTEFDQSAFAAFADDDPFSPKGGNNMDTKSDPFAENDNPFTSNFSESDVHTSDFEQIPDETNSENDQNSNREEDIFEAMFEAKMEGQFENDTLSKDENEKEEPNNIQQNPVEFDLEKSSHETTAELDNQEKEITETPEEYQTPMTLPNINTTEPVEDATVLSNSPVSNNEVLEDQLDETESSKEDNANEANAFDFSSNDVYVTLKTAIPSNNRAQSPTEFSPPPLPPRPLIPKEPIDTIGSPKIPPALPPRPTINHPSHTETTIRKPPELPPRLDLEENDLVENELVDTVQEPESFANDTGSPMFQANFDTFDFDDIENNSPVGNVGTPTAEFDSSDPFKDPFAGADPFQTPIAGDPFASSTSFDRDVQQDSDDFDPFSGDDPFAMTPAFDAQASFGSPFNTNLPSSDEPNNDEEKDKFADFSTSFT</sequence>
<feature type="region of interest" description="Disordered" evidence="1">
    <location>
        <begin position="185"/>
        <end position="207"/>
    </location>
</feature>
<dbReference type="InterPro" id="IPR011993">
    <property type="entry name" value="PH-like_dom_sf"/>
</dbReference>
<feature type="compositionally biased region" description="Polar residues" evidence="1">
    <location>
        <begin position="399"/>
        <end position="446"/>
    </location>
</feature>
<dbReference type="InterPro" id="IPR006020">
    <property type="entry name" value="PTB/PI_dom"/>
</dbReference>
<feature type="region of interest" description="Disordered" evidence="1">
    <location>
        <begin position="860"/>
        <end position="972"/>
    </location>
</feature>
<dbReference type="AlphaFoldDB" id="A0A6S7GJD7"/>
<dbReference type="Proteomes" id="UP001152795">
    <property type="component" value="Unassembled WGS sequence"/>
</dbReference>
<feature type="compositionally biased region" description="Pro residues" evidence="1">
    <location>
        <begin position="765"/>
        <end position="777"/>
    </location>
</feature>
<feature type="compositionally biased region" description="Basic and acidic residues" evidence="1">
    <location>
        <begin position="659"/>
        <end position="679"/>
    </location>
</feature>
<dbReference type="SUPFAM" id="SSF50729">
    <property type="entry name" value="PH domain-like"/>
    <property type="match status" value="1"/>
</dbReference>
<evidence type="ECO:0000256" key="1">
    <source>
        <dbReference type="SAM" id="MobiDB-lite"/>
    </source>
</evidence>
<comment type="caution">
    <text evidence="2">The sequence shown here is derived from an EMBL/GenBank/DDBJ whole genome shotgun (WGS) entry which is preliminary data.</text>
</comment>
<evidence type="ECO:0000313" key="3">
    <source>
        <dbReference type="Proteomes" id="UP001152795"/>
    </source>
</evidence>
<feature type="region of interest" description="Disordered" evidence="1">
    <location>
        <begin position="327"/>
        <end position="370"/>
    </location>
</feature>